<comment type="subcellular location">
    <subcellularLocation>
        <location evidence="1">Cell membrane</location>
        <topology evidence="1">Multi-pass membrane protein</topology>
    </subcellularLocation>
</comment>
<sequence>MSSNGLVNLSDPSVNEYVLNNFFINARTTATLYLLKSSLLVSISGAFRIYIAFLLIQAECVALHCIAGALIIYAVYTLDRAMDTEEDTVNRTELKGASAKFALFVALICFIIGAFVLATDNLLTIAFLPLVTGYLYTKGLIFGKFRLRLKGSMGVKNTVVGLTWGAFIAGIAGSSAENMLPTLLVFLFFGTKLFVNSAVYDFKDVKGDFMAGIRTLPVSLGEKNTRKLLLFMHLVSHSTLMFFLLNGTVGHEPVILFYSLLAGIVTIRNFTRPVDIENKSRQTRRLFLVDGESSSAIGLKTVTGLII</sequence>
<keyword evidence="2 5" id="KW-0812">Transmembrane</keyword>
<keyword evidence="3 5" id="KW-1133">Transmembrane helix</keyword>
<dbReference type="NCBIfam" id="NF010117">
    <property type="entry name" value="PRK13591.1"/>
    <property type="match status" value="1"/>
</dbReference>
<evidence type="ECO:0000313" key="7">
    <source>
        <dbReference type="Proteomes" id="UP000297295"/>
    </source>
</evidence>
<dbReference type="GO" id="GO:0016765">
    <property type="term" value="F:transferase activity, transferring alkyl or aryl (other than methyl) groups"/>
    <property type="evidence" value="ECO:0007669"/>
    <property type="project" value="InterPro"/>
</dbReference>
<proteinExistence type="predicted"/>
<evidence type="ECO:0000256" key="4">
    <source>
        <dbReference type="ARBA" id="ARBA00023136"/>
    </source>
</evidence>
<dbReference type="Pfam" id="PF01040">
    <property type="entry name" value="UbiA"/>
    <property type="match status" value="1"/>
</dbReference>
<gene>
    <name evidence="6" type="ORF">CUN85_08005</name>
</gene>
<evidence type="ECO:0000313" key="6">
    <source>
        <dbReference type="EMBL" id="TGC08965.1"/>
    </source>
</evidence>
<feature type="transmembrane region" description="Helical" evidence="5">
    <location>
        <begin position="97"/>
        <end position="116"/>
    </location>
</feature>
<accession>A0A4E0Q4Q6</accession>
<dbReference type="InterPro" id="IPR000537">
    <property type="entry name" value="UbiA_prenyltransferase"/>
</dbReference>
<keyword evidence="6" id="KW-0808">Transferase</keyword>
<organism evidence="6 7">
    <name type="scientific">Methanolobus halotolerans</name>
    <dbReference type="NCBI Taxonomy" id="2052935"/>
    <lineage>
        <taxon>Archaea</taxon>
        <taxon>Methanobacteriati</taxon>
        <taxon>Methanobacteriota</taxon>
        <taxon>Stenosarchaea group</taxon>
        <taxon>Methanomicrobia</taxon>
        <taxon>Methanosarcinales</taxon>
        <taxon>Methanosarcinaceae</taxon>
        <taxon>Methanolobus</taxon>
    </lineage>
</organism>
<keyword evidence="7" id="KW-1185">Reference proteome</keyword>
<feature type="transmembrane region" description="Helical" evidence="5">
    <location>
        <begin position="122"/>
        <end position="142"/>
    </location>
</feature>
<comment type="caution">
    <text evidence="6">The sequence shown here is derived from an EMBL/GenBank/DDBJ whole genome shotgun (WGS) entry which is preliminary data.</text>
</comment>
<dbReference type="Gene3D" id="1.20.120.1780">
    <property type="entry name" value="UbiA prenyltransferase"/>
    <property type="match status" value="1"/>
</dbReference>
<dbReference type="OrthoDB" id="293340at2157"/>
<feature type="transmembrane region" description="Helical" evidence="5">
    <location>
        <begin position="154"/>
        <end position="173"/>
    </location>
</feature>
<name>A0A4E0Q4Q6_9EURY</name>
<feature type="transmembrane region" description="Helical" evidence="5">
    <location>
        <begin position="255"/>
        <end position="271"/>
    </location>
</feature>
<dbReference type="GO" id="GO:0005886">
    <property type="term" value="C:plasma membrane"/>
    <property type="evidence" value="ECO:0007669"/>
    <property type="project" value="UniProtKB-SubCell"/>
</dbReference>
<feature type="transmembrane region" description="Helical" evidence="5">
    <location>
        <begin position="49"/>
        <end position="76"/>
    </location>
</feature>
<feature type="transmembrane region" description="Helical" evidence="5">
    <location>
        <begin position="179"/>
        <end position="200"/>
    </location>
</feature>
<reference evidence="6 7" key="1">
    <citation type="submission" date="2017-11" db="EMBL/GenBank/DDBJ databases">
        <title>Isolation and Characterization of Methanogenic Archaea from Saline Meromictic Lake at Siberia.</title>
        <authorList>
            <person name="Shen Y."/>
            <person name="Huang H.-H."/>
            <person name="Lai M.-C."/>
            <person name="Chen S.-C."/>
        </authorList>
    </citation>
    <scope>NUCLEOTIDE SEQUENCE [LARGE SCALE GENOMIC DNA]</scope>
    <source>
        <strain evidence="6 7">SY-01</strain>
    </source>
</reference>
<keyword evidence="4 5" id="KW-0472">Membrane</keyword>
<dbReference type="Proteomes" id="UP000297295">
    <property type="component" value="Unassembled WGS sequence"/>
</dbReference>
<feature type="transmembrane region" description="Helical" evidence="5">
    <location>
        <begin position="228"/>
        <end position="249"/>
    </location>
</feature>
<evidence type="ECO:0000256" key="2">
    <source>
        <dbReference type="ARBA" id="ARBA00022692"/>
    </source>
</evidence>
<evidence type="ECO:0000256" key="3">
    <source>
        <dbReference type="ARBA" id="ARBA00022989"/>
    </source>
</evidence>
<dbReference type="AlphaFoldDB" id="A0A4E0Q4Q6"/>
<evidence type="ECO:0000256" key="5">
    <source>
        <dbReference type="SAM" id="Phobius"/>
    </source>
</evidence>
<evidence type="ECO:0000256" key="1">
    <source>
        <dbReference type="ARBA" id="ARBA00004651"/>
    </source>
</evidence>
<protein>
    <submittedName>
        <fullName evidence="6">Prenyltransferase</fullName>
    </submittedName>
</protein>
<dbReference type="EMBL" id="PGGK01000007">
    <property type="protein sequence ID" value="TGC08965.1"/>
    <property type="molecule type" value="Genomic_DNA"/>
</dbReference>
<dbReference type="RefSeq" id="WP_135389793.1">
    <property type="nucleotide sequence ID" value="NZ_PGGK01000007.1"/>
</dbReference>